<reference evidence="2" key="1">
    <citation type="submission" date="2021-05" db="EMBL/GenBank/DDBJ databases">
        <authorList>
            <person name="Alioto T."/>
            <person name="Alioto T."/>
            <person name="Gomez Garrido J."/>
        </authorList>
    </citation>
    <scope>NUCLEOTIDE SEQUENCE</scope>
</reference>
<keyword evidence="1" id="KW-0472">Membrane</keyword>
<feature type="transmembrane region" description="Helical" evidence="1">
    <location>
        <begin position="39"/>
        <end position="63"/>
    </location>
</feature>
<protein>
    <submittedName>
        <fullName evidence="2">Uncharacterized protein</fullName>
    </submittedName>
</protein>
<dbReference type="EMBL" id="HBUF01545549">
    <property type="protein sequence ID" value="CAG6756789.1"/>
    <property type="molecule type" value="Transcribed_RNA"/>
</dbReference>
<accession>A0A8D8ZZE0</accession>
<dbReference type="EMBL" id="HBUF01545548">
    <property type="protein sequence ID" value="CAG6756788.1"/>
    <property type="molecule type" value="Transcribed_RNA"/>
</dbReference>
<proteinExistence type="predicted"/>
<organism evidence="2">
    <name type="scientific">Cacopsylla melanoneura</name>
    <dbReference type="NCBI Taxonomy" id="428564"/>
    <lineage>
        <taxon>Eukaryota</taxon>
        <taxon>Metazoa</taxon>
        <taxon>Ecdysozoa</taxon>
        <taxon>Arthropoda</taxon>
        <taxon>Hexapoda</taxon>
        <taxon>Insecta</taxon>
        <taxon>Pterygota</taxon>
        <taxon>Neoptera</taxon>
        <taxon>Paraneoptera</taxon>
        <taxon>Hemiptera</taxon>
        <taxon>Sternorrhyncha</taxon>
        <taxon>Psylloidea</taxon>
        <taxon>Psyllidae</taxon>
        <taxon>Psyllinae</taxon>
        <taxon>Cacopsylla</taxon>
    </lineage>
</organism>
<evidence type="ECO:0000256" key="1">
    <source>
        <dbReference type="SAM" id="Phobius"/>
    </source>
</evidence>
<dbReference type="AlphaFoldDB" id="A0A8D8ZZE0"/>
<name>A0A8D8ZZE0_9HEMI</name>
<keyword evidence="1" id="KW-0812">Transmembrane</keyword>
<evidence type="ECO:0000313" key="2">
    <source>
        <dbReference type="EMBL" id="CAG6756788.1"/>
    </source>
</evidence>
<keyword evidence="1" id="KW-1133">Transmembrane helix</keyword>
<sequence>MSPPVCMSLLFFVCLPSSVYVCLLFFVCLPLLSLSGLLVVLYVCYLLCMSPFFCVCLSTLLCMSPTLKSLRSSGSIEFLFIEFLLPRTYKIYSFQYFFLI</sequence>
<feature type="transmembrane region" description="Helical" evidence="1">
    <location>
        <begin position="9"/>
        <end position="33"/>
    </location>
</feature>